<dbReference type="Proteomes" id="UP000054632">
    <property type="component" value="Unassembled WGS sequence"/>
</dbReference>
<evidence type="ECO:0000313" key="2">
    <source>
        <dbReference type="EMBL" id="KRZ37222.1"/>
    </source>
</evidence>
<dbReference type="EMBL" id="JYDV01000061">
    <property type="protein sequence ID" value="KRZ37222.1"/>
    <property type="molecule type" value="Genomic_DNA"/>
</dbReference>
<dbReference type="EMBL" id="JYDR01000107">
    <property type="protein sequence ID" value="KRY68609.1"/>
    <property type="molecule type" value="Genomic_DNA"/>
</dbReference>
<sequence length="107" mass="12311">MQLARLFNTLRQIEFNAFLILYAYDRIDNFTISNSVLIVISGLRCIFTCNALFNRLICSEHTIPLLLCIINAPKICINFGKYVHQVQSGQIAMAFELKENLHSLFQI</sequence>
<gene>
    <name evidence="1" type="ORF">T4A_8732</name>
    <name evidence="2" type="ORF">T4C_6129</name>
</gene>
<dbReference type="Proteomes" id="UP000054826">
    <property type="component" value="Unassembled WGS sequence"/>
</dbReference>
<evidence type="ECO:0000313" key="3">
    <source>
        <dbReference type="Proteomes" id="UP000054632"/>
    </source>
</evidence>
<protein>
    <submittedName>
        <fullName evidence="2">Uncharacterized protein</fullName>
    </submittedName>
</protein>
<name>A0A0V1JQK8_TRIPS</name>
<evidence type="ECO:0000313" key="1">
    <source>
        <dbReference type="EMBL" id="KRY68609.1"/>
    </source>
</evidence>
<dbReference type="AlphaFoldDB" id="A0A0V1JQK8"/>
<comment type="caution">
    <text evidence="2">The sequence shown here is derived from an EMBL/GenBank/DDBJ whole genome shotgun (WGS) entry which is preliminary data.</text>
</comment>
<proteinExistence type="predicted"/>
<organism evidence="2 4">
    <name type="scientific">Trichinella pseudospiralis</name>
    <name type="common">Parasitic roundworm</name>
    <dbReference type="NCBI Taxonomy" id="6337"/>
    <lineage>
        <taxon>Eukaryota</taxon>
        <taxon>Metazoa</taxon>
        <taxon>Ecdysozoa</taxon>
        <taxon>Nematoda</taxon>
        <taxon>Enoplea</taxon>
        <taxon>Dorylaimia</taxon>
        <taxon>Trichinellida</taxon>
        <taxon>Trichinellidae</taxon>
        <taxon>Trichinella</taxon>
    </lineage>
</organism>
<reference evidence="3 4" key="1">
    <citation type="submission" date="2015-01" db="EMBL/GenBank/DDBJ databases">
        <title>Evolution of Trichinella species and genotypes.</title>
        <authorList>
            <person name="Korhonen P.K."/>
            <person name="Edoardo P."/>
            <person name="Giuseppe L.R."/>
            <person name="Gasser R.B."/>
        </authorList>
    </citation>
    <scope>NUCLEOTIDE SEQUENCE [LARGE SCALE GENOMIC DNA]</scope>
    <source>
        <strain evidence="1">ISS13</strain>
        <strain evidence="2">ISS176</strain>
    </source>
</reference>
<evidence type="ECO:0000313" key="4">
    <source>
        <dbReference type="Proteomes" id="UP000054826"/>
    </source>
</evidence>
<accession>A0A0V1JQK8</accession>